<dbReference type="Pfam" id="PF07685">
    <property type="entry name" value="GATase_3"/>
    <property type="match status" value="1"/>
</dbReference>
<feature type="active site" description="Nucleophile" evidence="4">
    <location>
        <position position="328"/>
    </location>
</feature>
<keyword evidence="2 4" id="KW-0169">Cobalamin biosynthesis</keyword>
<accession>A0A5C1QQN8</accession>
<evidence type="ECO:0000256" key="4">
    <source>
        <dbReference type="HAMAP-Rule" id="MF_00028"/>
    </source>
</evidence>
<evidence type="ECO:0000256" key="1">
    <source>
        <dbReference type="ARBA" id="ARBA00004953"/>
    </source>
</evidence>
<dbReference type="Gene3D" id="3.40.50.880">
    <property type="match status" value="1"/>
</dbReference>
<dbReference type="Proteomes" id="UP000324209">
    <property type="component" value="Chromosome"/>
</dbReference>
<dbReference type="HAMAP" id="MF_00028">
    <property type="entry name" value="CobQ"/>
    <property type="match status" value="1"/>
</dbReference>
<feature type="active site" evidence="4">
    <location>
        <position position="434"/>
    </location>
</feature>
<evidence type="ECO:0000313" key="7">
    <source>
        <dbReference type="EMBL" id="QEN09921.1"/>
    </source>
</evidence>
<dbReference type="PANTHER" id="PTHR21343:SF1">
    <property type="entry name" value="COBYRIC ACID SYNTHASE"/>
    <property type="match status" value="1"/>
</dbReference>
<dbReference type="InterPro" id="IPR047045">
    <property type="entry name" value="CobQ_N"/>
</dbReference>
<dbReference type="Pfam" id="PF01656">
    <property type="entry name" value="CbiA"/>
    <property type="match status" value="1"/>
</dbReference>
<dbReference type="Gene3D" id="3.40.50.300">
    <property type="entry name" value="P-loop containing nucleotide triphosphate hydrolases"/>
    <property type="match status" value="1"/>
</dbReference>
<dbReference type="CDD" id="cd05389">
    <property type="entry name" value="CobQ_N"/>
    <property type="match status" value="1"/>
</dbReference>
<dbReference type="InterPro" id="IPR004459">
    <property type="entry name" value="CobQ_synth"/>
</dbReference>
<dbReference type="PROSITE" id="PS51274">
    <property type="entry name" value="GATASE_COBBQ"/>
    <property type="match status" value="1"/>
</dbReference>
<reference evidence="7 8" key="1">
    <citation type="submission" date="2019-02" db="EMBL/GenBank/DDBJ databases">
        <title>Complete Genome Sequence and Methylome Analysis of free living Spirochaetas.</title>
        <authorList>
            <person name="Fomenkov A."/>
            <person name="Dubinina G."/>
            <person name="Leshcheva N."/>
            <person name="Mikheeva N."/>
            <person name="Grabovich M."/>
            <person name="Vincze T."/>
            <person name="Roberts R.J."/>
        </authorList>
    </citation>
    <scope>NUCLEOTIDE SEQUENCE [LARGE SCALE GENOMIC DNA]</scope>
    <source>
        <strain evidence="7 8">K2</strain>
    </source>
</reference>
<evidence type="ECO:0000256" key="3">
    <source>
        <dbReference type="ARBA" id="ARBA00022962"/>
    </source>
</evidence>
<dbReference type="UniPathway" id="UPA00148"/>
<comment type="function">
    <text evidence="4">Catalyzes amidations at positions B, D, E, and G on adenosylcobyrinic A,C-diamide. NH(2) groups are provided by glutamine, and one molecule of ATP is hydrogenolyzed for each amidation.</text>
</comment>
<dbReference type="KEGG" id="ock:EXM22_13175"/>
<dbReference type="InterPro" id="IPR029062">
    <property type="entry name" value="Class_I_gatase-like"/>
</dbReference>
<sequence length="493" mass="54332">MVQGTGSDAGKSILVAALCRIYTRRGYRVAPFKSQNMALNSFVTPEGDEIGRAQAVQAQAAKRPPHVDMNPVLIKPEGNSRSQIILMGKPWKSMDGSDYYRSKKSLWTEVTQAIDRLRRDNEIVIIEGAGSPAEINLNEHEIVNMAVARYSDSPVLLVADIDRGGVFASLYGTLIMVDEDRDRIKGFLINKFRGDETLLRPGLKMLEERCGGVPTLGVIPFIPDIYLAQEDSVFIDKNRYFGDGEGLILVVIKLPHISNYDDFDPFLNDKGISLCFVSHPSEIPEAAAAIIIPGSKTSINDLEWLKETGLFSKIRQLAAQEVPVAGICGGYQMMGTAIHDPESFEAEGGSVEGLNLLKVETLFSGQKTTLQTEGRFTGGPGFFESLKNQKCRGYEIHRGETRSTEEGIPLYRKEDGHLEGSISPDGLCWGTYMHGIFDDLLFRKSFLVSLGWEAPESGESEDVLRELEIERIADAVEKAVDMNAIDHLLGLGV</sequence>
<dbReference type="InterPro" id="IPR011698">
    <property type="entry name" value="GATase_3"/>
</dbReference>
<gene>
    <name evidence="4" type="primary">cobQ</name>
    <name evidence="7" type="ORF">EXM22_13175</name>
</gene>
<dbReference type="GO" id="GO:0009236">
    <property type="term" value="P:cobalamin biosynthetic process"/>
    <property type="evidence" value="ECO:0007669"/>
    <property type="project" value="UniProtKB-UniRule"/>
</dbReference>
<evidence type="ECO:0000259" key="5">
    <source>
        <dbReference type="Pfam" id="PF01656"/>
    </source>
</evidence>
<name>A0A5C1QQN8_9SPIO</name>
<proteinExistence type="inferred from homology"/>
<dbReference type="PANTHER" id="PTHR21343">
    <property type="entry name" value="DETHIOBIOTIN SYNTHETASE"/>
    <property type="match status" value="1"/>
</dbReference>
<dbReference type="CDD" id="cd01750">
    <property type="entry name" value="GATase1_CobQ"/>
    <property type="match status" value="1"/>
</dbReference>
<dbReference type="SUPFAM" id="SSF52317">
    <property type="entry name" value="Class I glutamine amidotransferase-like"/>
    <property type="match status" value="1"/>
</dbReference>
<evidence type="ECO:0000259" key="6">
    <source>
        <dbReference type="Pfam" id="PF07685"/>
    </source>
</evidence>
<dbReference type="InterPro" id="IPR033949">
    <property type="entry name" value="CobQ_GATase1"/>
</dbReference>
<dbReference type="OrthoDB" id="9808302at2"/>
<keyword evidence="3 4" id="KW-0315">Glutamine amidotransferase</keyword>
<dbReference type="AlphaFoldDB" id="A0A5C1QQN8"/>
<dbReference type="GO" id="GO:0015420">
    <property type="term" value="F:ABC-type vitamin B12 transporter activity"/>
    <property type="evidence" value="ECO:0007669"/>
    <property type="project" value="UniProtKB-UniRule"/>
</dbReference>
<dbReference type="NCBIfam" id="TIGR00313">
    <property type="entry name" value="cobQ"/>
    <property type="match status" value="1"/>
</dbReference>
<dbReference type="SUPFAM" id="SSF52540">
    <property type="entry name" value="P-loop containing nucleoside triphosphate hydrolases"/>
    <property type="match status" value="1"/>
</dbReference>
<evidence type="ECO:0000256" key="2">
    <source>
        <dbReference type="ARBA" id="ARBA00022573"/>
    </source>
</evidence>
<evidence type="ECO:0000313" key="8">
    <source>
        <dbReference type="Proteomes" id="UP000324209"/>
    </source>
</evidence>
<protein>
    <recommendedName>
        <fullName evidence="4">Cobyric acid synthase</fullName>
    </recommendedName>
</protein>
<dbReference type="InterPro" id="IPR002586">
    <property type="entry name" value="CobQ/CobB/MinD/ParA_Nub-bd_dom"/>
</dbReference>
<feature type="domain" description="CobB/CobQ-like glutamine amidotransferase" evidence="6">
    <location>
        <begin position="250"/>
        <end position="438"/>
    </location>
</feature>
<organism evidence="7 8">
    <name type="scientific">Oceanispirochaeta crateris</name>
    <dbReference type="NCBI Taxonomy" id="2518645"/>
    <lineage>
        <taxon>Bacteria</taxon>
        <taxon>Pseudomonadati</taxon>
        <taxon>Spirochaetota</taxon>
        <taxon>Spirochaetia</taxon>
        <taxon>Spirochaetales</taxon>
        <taxon>Spirochaetaceae</taxon>
        <taxon>Oceanispirochaeta</taxon>
    </lineage>
</organism>
<dbReference type="NCBIfam" id="NF001989">
    <property type="entry name" value="PRK00784.1"/>
    <property type="match status" value="1"/>
</dbReference>
<comment type="similarity">
    <text evidence="4">Belongs to the CobB/CobQ family. CobQ subfamily.</text>
</comment>
<dbReference type="GO" id="GO:0003824">
    <property type="term" value="F:catalytic activity"/>
    <property type="evidence" value="ECO:0007669"/>
    <property type="project" value="InterPro"/>
</dbReference>
<comment type="pathway">
    <text evidence="1 4">Cofactor biosynthesis; adenosylcobalamin biosynthesis.</text>
</comment>
<dbReference type="EMBL" id="CP036150">
    <property type="protein sequence ID" value="QEN09921.1"/>
    <property type="molecule type" value="Genomic_DNA"/>
</dbReference>
<keyword evidence="8" id="KW-1185">Reference proteome</keyword>
<feature type="domain" description="CobQ/CobB/MinD/ParA nucleotide binding" evidence="5">
    <location>
        <begin position="1"/>
        <end position="229"/>
    </location>
</feature>
<dbReference type="InterPro" id="IPR027417">
    <property type="entry name" value="P-loop_NTPase"/>
</dbReference>